<gene>
    <name evidence="1" type="ORF">HUJ06_008985</name>
</gene>
<dbReference type="PANTHER" id="PTHR31676">
    <property type="entry name" value="T31J12.3 PROTEIN-RELATED"/>
    <property type="match status" value="1"/>
</dbReference>
<protein>
    <submittedName>
        <fullName evidence="1">Uncharacterized protein</fullName>
    </submittedName>
</protein>
<reference evidence="1 2" key="1">
    <citation type="journal article" date="2020" name="Mol. Biol. Evol.">
        <title>Distinct Expression and Methylation Patterns for Genes with Different Fates following a Single Whole-Genome Duplication in Flowering Plants.</title>
        <authorList>
            <person name="Shi T."/>
            <person name="Rahmani R.S."/>
            <person name="Gugger P.F."/>
            <person name="Wang M."/>
            <person name="Li H."/>
            <person name="Zhang Y."/>
            <person name="Li Z."/>
            <person name="Wang Q."/>
            <person name="Van de Peer Y."/>
            <person name="Marchal K."/>
            <person name="Chen J."/>
        </authorList>
    </citation>
    <scope>NUCLEOTIDE SEQUENCE [LARGE SCALE GENOMIC DNA]</scope>
    <source>
        <tissue evidence="1">Leaf</tissue>
    </source>
</reference>
<comment type="caution">
    <text evidence="1">The sequence shown here is derived from an EMBL/GenBank/DDBJ whole genome shotgun (WGS) entry which is preliminary data.</text>
</comment>
<dbReference type="Proteomes" id="UP000607653">
    <property type="component" value="Unassembled WGS sequence"/>
</dbReference>
<dbReference type="InterPro" id="IPR036758">
    <property type="entry name" value="At5g01610-like"/>
</dbReference>
<dbReference type="Pfam" id="PF04398">
    <property type="entry name" value="DUF538"/>
    <property type="match status" value="1"/>
</dbReference>
<proteinExistence type="predicted"/>
<organism evidence="1 2">
    <name type="scientific">Nelumbo nucifera</name>
    <name type="common">Sacred lotus</name>
    <dbReference type="NCBI Taxonomy" id="4432"/>
    <lineage>
        <taxon>Eukaryota</taxon>
        <taxon>Viridiplantae</taxon>
        <taxon>Streptophyta</taxon>
        <taxon>Embryophyta</taxon>
        <taxon>Tracheophyta</taxon>
        <taxon>Spermatophyta</taxon>
        <taxon>Magnoliopsida</taxon>
        <taxon>Proteales</taxon>
        <taxon>Nelumbonaceae</taxon>
        <taxon>Nelumbo</taxon>
    </lineage>
</organism>
<sequence length="89" mass="10103">MQKKASEHKFKSIGRPVSYALYITAHVEKNRIKKLTGMKAKELLIWVTVNEIYVDDPPTGMITFNATTDLTRTFPVSAFEIQEGDNKEA</sequence>
<dbReference type="InterPro" id="IPR007493">
    <property type="entry name" value="DUF538"/>
</dbReference>
<evidence type="ECO:0000313" key="1">
    <source>
        <dbReference type="EMBL" id="DAD38344.1"/>
    </source>
</evidence>
<keyword evidence="2" id="KW-1185">Reference proteome</keyword>
<name>A0A822YW85_NELNU</name>
<evidence type="ECO:0000313" key="2">
    <source>
        <dbReference type="Proteomes" id="UP000607653"/>
    </source>
</evidence>
<accession>A0A822YW85</accession>
<dbReference type="EMBL" id="DUZY01000004">
    <property type="protein sequence ID" value="DAD38344.1"/>
    <property type="molecule type" value="Genomic_DNA"/>
</dbReference>
<dbReference type="AlphaFoldDB" id="A0A822YW85"/>
<dbReference type="Gene3D" id="2.30.240.10">
    <property type="entry name" value="At5g01610-like"/>
    <property type="match status" value="1"/>
</dbReference>
<dbReference type="SUPFAM" id="SSF141562">
    <property type="entry name" value="At5g01610-like"/>
    <property type="match status" value="1"/>
</dbReference>
<dbReference type="PANTHER" id="PTHR31676:SF10">
    <property type="entry name" value="EXPRESSED PROTEIN"/>
    <property type="match status" value="1"/>
</dbReference>